<keyword evidence="5" id="KW-1185">Reference proteome</keyword>
<dbReference type="Gene3D" id="3.90.245.10">
    <property type="entry name" value="Ribonucleoside hydrolase-like"/>
    <property type="match status" value="1"/>
</dbReference>
<evidence type="ECO:0000256" key="2">
    <source>
        <dbReference type="ARBA" id="ARBA00023295"/>
    </source>
</evidence>
<dbReference type="PANTHER" id="PTHR12304:SF4">
    <property type="entry name" value="URIDINE NUCLEOSIDASE"/>
    <property type="match status" value="1"/>
</dbReference>
<proteinExistence type="predicted"/>
<dbReference type="RefSeq" id="WP_209459209.1">
    <property type="nucleotide sequence ID" value="NZ_JAGGKC010000010.1"/>
</dbReference>
<name>A0ABS4G367_9CLOT</name>
<dbReference type="SUPFAM" id="SSF53590">
    <property type="entry name" value="Nucleoside hydrolase"/>
    <property type="match status" value="1"/>
</dbReference>
<dbReference type="InterPro" id="IPR023186">
    <property type="entry name" value="IUNH"/>
</dbReference>
<protein>
    <submittedName>
        <fullName evidence="4">Inosine-uridine nucleoside N-ribohydrolase</fullName>
    </submittedName>
</protein>
<dbReference type="EMBL" id="JAGGKC010000010">
    <property type="protein sequence ID" value="MBP1918990.1"/>
    <property type="molecule type" value="Genomic_DNA"/>
</dbReference>
<keyword evidence="2" id="KW-0326">Glycosidase</keyword>
<dbReference type="InterPro" id="IPR001910">
    <property type="entry name" value="Inosine/uridine_hydrolase_dom"/>
</dbReference>
<reference evidence="4 5" key="1">
    <citation type="submission" date="2021-03" db="EMBL/GenBank/DDBJ databases">
        <title>Genomic Encyclopedia of Type Strains, Phase IV (KMG-IV): sequencing the most valuable type-strain genomes for metagenomic binning, comparative biology and taxonomic classification.</title>
        <authorList>
            <person name="Goeker M."/>
        </authorList>
    </citation>
    <scope>NUCLEOTIDE SEQUENCE [LARGE SCALE GENOMIC DNA]</scope>
    <source>
        <strain evidence="4 5">DSM 6139</strain>
    </source>
</reference>
<organism evidence="4 5">
    <name type="scientific">Youngiibacter multivorans</name>
    <dbReference type="NCBI Taxonomy" id="937251"/>
    <lineage>
        <taxon>Bacteria</taxon>
        <taxon>Bacillati</taxon>
        <taxon>Bacillota</taxon>
        <taxon>Clostridia</taxon>
        <taxon>Eubacteriales</taxon>
        <taxon>Clostridiaceae</taxon>
        <taxon>Youngiibacter</taxon>
    </lineage>
</organism>
<feature type="domain" description="Inosine/uridine-preferring nucleoside hydrolase" evidence="3">
    <location>
        <begin position="6"/>
        <end position="289"/>
    </location>
</feature>
<accession>A0ABS4G367</accession>
<evidence type="ECO:0000256" key="1">
    <source>
        <dbReference type="ARBA" id="ARBA00022801"/>
    </source>
</evidence>
<evidence type="ECO:0000313" key="4">
    <source>
        <dbReference type="EMBL" id="MBP1918990.1"/>
    </source>
</evidence>
<evidence type="ECO:0000313" key="5">
    <source>
        <dbReference type="Proteomes" id="UP001519271"/>
    </source>
</evidence>
<gene>
    <name evidence="4" type="ORF">J2Z34_001475</name>
</gene>
<comment type="caution">
    <text evidence="4">The sequence shown here is derived from an EMBL/GenBank/DDBJ whole genome shotgun (WGS) entry which is preliminary data.</text>
</comment>
<dbReference type="Proteomes" id="UP001519271">
    <property type="component" value="Unassembled WGS sequence"/>
</dbReference>
<keyword evidence="1" id="KW-0378">Hydrolase</keyword>
<evidence type="ECO:0000259" key="3">
    <source>
        <dbReference type="Pfam" id="PF01156"/>
    </source>
</evidence>
<sequence length="311" mass="33748">MLKKPIILDCDPGVDDAFAIMLANSSNGLDIRAVTAVSGNVGIEHTSRNAIRLCSVLNMDIRVGIGASMPLIIEPRFAGHMHGDNGLGGLVLPEADLVFDSMKAWDIIYDEAVKLEGELEIVAVGPLTNVAIALLKYRDLKGFIKRITMMGGSVTAGNHSQYGEFNTWADPHAAEIVFQSGISITMFGLNATTQCALPFDDLRRLGEKDSIVSELILGIYDYVKSTRRGAGSRITLHDAIAVGYLIDERIADTRSAFVSCEAAGKHTHGMTIVDFEMREGKSPNAEVAMVAYPEIFGKLLEEMVGFYMMSK</sequence>
<dbReference type="InterPro" id="IPR036452">
    <property type="entry name" value="Ribo_hydro-like"/>
</dbReference>
<dbReference type="PANTHER" id="PTHR12304">
    <property type="entry name" value="INOSINE-URIDINE PREFERRING NUCLEOSIDE HYDROLASE"/>
    <property type="match status" value="1"/>
</dbReference>
<dbReference type="Pfam" id="PF01156">
    <property type="entry name" value="IU_nuc_hydro"/>
    <property type="match status" value="1"/>
</dbReference>